<feature type="region of interest" description="Disordered" evidence="5">
    <location>
        <begin position="479"/>
        <end position="544"/>
    </location>
</feature>
<organism evidence="7 8">
    <name type="scientific">Kwoniella dendrophila CBS 6074</name>
    <dbReference type="NCBI Taxonomy" id="1295534"/>
    <lineage>
        <taxon>Eukaryota</taxon>
        <taxon>Fungi</taxon>
        <taxon>Dikarya</taxon>
        <taxon>Basidiomycota</taxon>
        <taxon>Agaricomycotina</taxon>
        <taxon>Tremellomycetes</taxon>
        <taxon>Tremellales</taxon>
        <taxon>Cryptococcaceae</taxon>
        <taxon>Kwoniella</taxon>
    </lineage>
</organism>
<dbReference type="GeneID" id="91092236"/>
<evidence type="ECO:0000256" key="4">
    <source>
        <dbReference type="ARBA" id="ARBA00023242"/>
    </source>
</evidence>
<dbReference type="GO" id="GO:0005634">
    <property type="term" value="C:nucleus"/>
    <property type="evidence" value="ECO:0007669"/>
    <property type="project" value="UniProtKB-SubCell"/>
</dbReference>
<feature type="domain" description="BHLH" evidence="6">
    <location>
        <begin position="277"/>
        <end position="367"/>
    </location>
</feature>
<dbReference type="GO" id="GO:0000978">
    <property type="term" value="F:RNA polymerase II cis-regulatory region sequence-specific DNA binding"/>
    <property type="evidence" value="ECO:0007669"/>
    <property type="project" value="TreeGrafter"/>
</dbReference>
<gene>
    <name evidence="7" type="ORF">L201_001564</name>
</gene>
<dbReference type="PANTHER" id="PTHR46117">
    <property type="entry name" value="FI24210P1"/>
    <property type="match status" value="1"/>
</dbReference>
<feature type="compositionally biased region" description="Basic and acidic residues" evidence="5">
    <location>
        <begin position="507"/>
        <end position="516"/>
    </location>
</feature>
<name>A0AAX4JMT1_9TREE</name>
<feature type="region of interest" description="Disordered" evidence="5">
    <location>
        <begin position="97"/>
        <end position="194"/>
    </location>
</feature>
<proteinExistence type="predicted"/>
<keyword evidence="2" id="KW-0805">Transcription regulation</keyword>
<dbReference type="GO" id="GO:0046983">
    <property type="term" value="F:protein dimerization activity"/>
    <property type="evidence" value="ECO:0007669"/>
    <property type="project" value="InterPro"/>
</dbReference>
<dbReference type="CDD" id="cd11387">
    <property type="entry name" value="bHLHzip_USF_MITF"/>
    <property type="match status" value="1"/>
</dbReference>
<evidence type="ECO:0000256" key="5">
    <source>
        <dbReference type="SAM" id="MobiDB-lite"/>
    </source>
</evidence>
<dbReference type="RefSeq" id="XP_066073450.1">
    <property type="nucleotide sequence ID" value="XM_066217353.1"/>
</dbReference>
<protein>
    <recommendedName>
        <fullName evidence="6">BHLH domain-containing protein</fullName>
    </recommendedName>
</protein>
<feature type="compositionally biased region" description="Polar residues" evidence="5">
    <location>
        <begin position="481"/>
        <end position="495"/>
    </location>
</feature>
<reference evidence="7 8" key="1">
    <citation type="submission" date="2024-01" db="EMBL/GenBank/DDBJ databases">
        <title>Comparative genomics of Cryptococcus and Kwoniella reveals pathogenesis evolution and contrasting modes of karyotype evolution via chromosome fusion or intercentromeric recombination.</title>
        <authorList>
            <person name="Coelho M.A."/>
            <person name="David-Palma M."/>
            <person name="Shea T."/>
            <person name="Bowers K."/>
            <person name="McGinley-Smith S."/>
            <person name="Mohammad A.W."/>
            <person name="Gnirke A."/>
            <person name="Yurkov A.M."/>
            <person name="Nowrousian M."/>
            <person name="Sun S."/>
            <person name="Cuomo C.A."/>
            <person name="Heitman J."/>
        </authorList>
    </citation>
    <scope>NUCLEOTIDE SEQUENCE [LARGE SCALE GENOMIC DNA]</scope>
    <source>
        <strain evidence="7 8">CBS 6074</strain>
    </source>
</reference>
<evidence type="ECO:0000313" key="8">
    <source>
        <dbReference type="Proteomes" id="UP001355207"/>
    </source>
</evidence>
<dbReference type="GO" id="GO:0000981">
    <property type="term" value="F:DNA-binding transcription factor activity, RNA polymerase II-specific"/>
    <property type="evidence" value="ECO:0007669"/>
    <property type="project" value="TreeGrafter"/>
</dbReference>
<keyword evidence="8" id="KW-1185">Reference proteome</keyword>
<feature type="region of interest" description="Disordered" evidence="5">
    <location>
        <begin position="318"/>
        <end position="342"/>
    </location>
</feature>
<dbReference type="InterPro" id="IPR036638">
    <property type="entry name" value="HLH_DNA-bd_sf"/>
</dbReference>
<keyword evidence="3" id="KW-0804">Transcription</keyword>
<dbReference type="InterPro" id="IPR051732">
    <property type="entry name" value="USF"/>
</dbReference>
<comment type="subcellular location">
    <subcellularLocation>
        <location evidence="1">Nucleus</location>
    </subcellularLocation>
</comment>
<dbReference type="SUPFAM" id="SSF47459">
    <property type="entry name" value="HLH, helix-loop-helix DNA-binding domain"/>
    <property type="match status" value="1"/>
</dbReference>
<accession>A0AAX4JMT1</accession>
<dbReference type="AlphaFoldDB" id="A0AAX4JMT1"/>
<dbReference type="Gene3D" id="4.10.280.10">
    <property type="entry name" value="Helix-loop-helix DNA-binding domain"/>
    <property type="match status" value="1"/>
</dbReference>
<evidence type="ECO:0000256" key="1">
    <source>
        <dbReference type="ARBA" id="ARBA00004123"/>
    </source>
</evidence>
<evidence type="ECO:0000256" key="3">
    <source>
        <dbReference type="ARBA" id="ARBA00023163"/>
    </source>
</evidence>
<evidence type="ECO:0000259" key="6">
    <source>
        <dbReference type="PROSITE" id="PS50888"/>
    </source>
</evidence>
<dbReference type="InterPro" id="IPR011598">
    <property type="entry name" value="bHLH_dom"/>
</dbReference>
<evidence type="ECO:0000256" key="2">
    <source>
        <dbReference type="ARBA" id="ARBA00023015"/>
    </source>
</evidence>
<dbReference type="Pfam" id="PF00010">
    <property type="entry name" value="HLH"/>
    <property type="match status" value="1"/>
</dbReference>
<keyword evidence="4" id="KW-0539">Nucleus</keyword>
<dbReference type="PROSITE" id="PS50888">
    <property type="entry name" value="BHLH"/>
    <property type="match status" value="1"/>
</dbReference>
<dbReference type="Proteomes" id="UP001355207">
    <property type="component" value="Chromosome 2"/>
</dbReference>
<evidence type="ECO:0000313" key="7">
    <source>
        <dbReference type="EMBL" id="WWC86687.1"/>
    </source>
</evidence>
<feature type="region of interest" description="Disordered" evidence="5">
    <location>
        <begin position="1"/>
        <end position="21"/>
    </location>
</feature>
<dbReference type="EMBL" id="CP144099">
    <property type="protein sequence ID" value="WWC86687.1"/>
    <property type="molecule type" value="Genomic_DNA"/>
</dbReference>
<dbReference type="SMART" id="SM00353">
    <property type="entry name" value="HLH"/>
    <property type="match status" value="1"/>
</dbReference>
<dbReference type="PANTHER" id="PTHR46117:SF3">
    <property type="entry name" value="FI24210P1"/>
    <property type="match status" value="1"/>
</dbReference>
<feature type="compositionally biased region" description="Polar residues" evidence="5">
    <location>
        <begin position="168"/>
        <end position="183"/>
    </location>
</feature>
<sequence length="568" mass="62296">MTTVKTEGFNIPGIDNNNNRPAMHRPFSDGSMTVETNFLASLMSGSPHQMPMNMTSPYSFSSSLPTQTHTFDYSMNSPLSTSADRFHPSAMFTAMKFGTHDNPEPPINFGINEDADERSRSLSSTRSSQVGKAPSSRSRTARKSMNDARPPPGSIQPRGRSTMPGRAQSFSGPAQGRATSQNGGKPMGLGIGLDTHVEGEQTDSISPPDFGLNGTFGISIPRPEVDSISWGSGSVPSMIPGSLGSFGETIDEAIIDSPVTPAKPLQALTEESYKKQRRRECHNQVEKRRREHINAKIEELSQLLPPMYNLPDNDEVIEDEEEEETKPLTGKKKKTKRAGSTTTKAQKDAVQCKGRILSQSVQYIRDLKHVTDLQSGRIAQLEAMLMSYGVNPAIQPPPITDNQSSLFWMSNDALTANQMVQQPNFDLSGAHNLEVMRPSPEPEKPFSFDHMTIDTKSWENTVNGNNHIHGTAHDVLMSFEPSPNTASTSSINNLRRSSESVSSSASFDRENTEGGDMHSPLSMNLSISDLRGRHRDKTVRKDSQAELQMSMSALLAGGREELDGGMRW</sequence>